<protein>
    <recommendedName>
        <fullName evidence="4">Alanyl-transfer RNA synthetases family profile domain-containing protein</fullName>
    </recommendedName>
</protein>
<dbReference type="InterPro" id="IPR018163">
    <property type="entry name" value="Thr/Ala-tRNA-synth_IIc_edit"/>
</dbReference>
<gene>
    <name evidence="5" type="ORF">CAC42_1735</name>
</gene>
<dbReference type="SUPFAM" id="SSF55186">
    <property type="entry name" value="ThrRS/AlaRS common domain"/>
    <property type="match status" value="1"/>
</dbReference>
<dbReference type="GO" id="GO:0005737">
    <property type="term" value="C:cytoplasm"/>
    <property type="evidence" value="ECO:0007669"/>
    <property type="project" value="UniProtKB-SubCell"/>
</dbReference>
<evidence type="ECO:0000256" key="3">
    <source>
        <dbReference type="ARBA" id="ARBA00008429"/>
    </source>
</evidence>
<evidence type="ECO:0000313" key="5">
    <source>
        <dbReference type="EMBL" id="PNS14713.1"/>
    </source>
</evidence>
<dbReference type="Gene3D" id="2.40.30.130">
    <property type="match status" value="1"/>
</dbReference>
<dbReference type="PROSITE" id="PS50860">
    <property type="entry name" value="AA_TRNA_LIGASE_II_ALA"/>
    <property type="match status" value="1"/>
</dbReference>
<dbReference type="STRING" id="2082308.A0A2K1QIN3"/>
<dbReference type="InterPro" id="IPR012947">
    <property type="entry name" value="tRNA_SAD"/>
</dbReference>
<dbReference type="PANTHER" id="PTHR43462">
    <property type="entry name" value="ALANYL-TRNA EDITING PROTEIN"/>
    <property type="match status" value="1"/>
</dbReference>
<dbReference type="AlphaFoldDB" id="A0A2K1QIN3"/>
<organism evidence="5 6">
    <name type="scientific">Sphaceloma murrayae</name>
    <dbReference type="NCBI Taxonomy" id="2082308"/>
    <lineage>
        <taxon>Eukaryota</taxon>
        <taxon>Fungi</taxon>
        <taxon>Dikarya</taxon>
        <taxon>Ascomycota</taxon>
        <taxon>Pezizomycotina</taxon>
        <taxon>Dothideomycetes</taxon>
        <taxon>Dothideomycetidae</taxon>
        <taxon>Myriangiales</taxon>
        <taxon>Elsinoaceae</taxon>
        <taxon>Sphaceloma</taxon>
    </lineage>
</organism>
<dbReference type="InterPro" id="IPR051335">
    <property type="entry name" value="Alanyl-tRNA_Editing_Enzymes"/>
</dbReference>
<dbReference type="SUPFAM" id="SSF50447">
    <property type="entry name" value="Translation proteins"/>
    <property type="match status" value="1"/>
</dbReference>
<dbReference type="InterPro" id="IPR009000">
    <property type="entry name" value="Transl_B-barrel_sf"/>
</dbReference>
<dbReference type="SMART" id="SM00863">
    <property type="entry name" value="tRNA_SAD"/>
    <property type="match status" value="1"/>
</dbReference>
<comment type="subcellular location">
    <subcellularLocation>
        <location evidence="2">Cytoplasm</location>
    </subcellularLocation>
</comment>
<evidence type="ECO:0000259" key="4">
    <source>
        <dbReference type="PROSITE" id="PS50860"/>
    </source>
</evidence>
<comment type="cofactor">
    <cofactor evidence="1">
        <name>Zn(2+)</name>
        <dbReference type="ChEBI" id="CHEBI:29105"/>
    </cofactor>
</comment>
<dbReference type="InterPro" id="IPR018165">
    <property type="entry name" value="Ala-tRNA-synth_IIc_core"/>
</dbReference>
<keyword evidence="6" id="KW-1185">Reference proteome</keyword>
<proteinExistence type="inferred from homology"/>
<dbReference type="Gene3D" id="3.30.980.10">
    <property type="entry name" value="Threonyl-trna Synthetase, Chain A, domain 2"/>
    <property type="match status" value="1"/>
</dbReference>
<dbReference type="GO" id="GO:0003676">
    <property type="term" value="F:nucleic acid binding"/>
    <property type="evidence" value="ECO:0007669"/>
    <property type="project" value="InterPro"/>
</dbReference>
<name>A0A2K1QIN3_9PEZI</name>
<dbReference type="InParanoid" id="A0A2K1QIN3"/>
<dbReference type="GO" id="GO:0005524">
    <property type="term" value="F:ATP binding"/>
    <property type="evidence" value="ECO:0007669"/>
    <property type="project" value="InterPro"/>
</dbReference>
<sequence>MATPPPPKTHLAFHYDANLHTTTTTVQSVFPLSQLKDPHVSLFKAPPPDSHIVTTTSTIFHPQGGGQPSDTGTMTSSDTTFTVLAARTTPEGQVLHLGTFSAEPFAPSSDITQTIDSAKRLYYSRLHTAGHVLGAAVRHLLQDEIAGFDELKASHFPDSAACEFQGLIEGARKVGIQSLVDDYVDKGMPVEIEWWDRTDFEREGLQRLIPEGMREGHEEWAEKLRVVRIRGAEVYPCGGTHVPTTRECGKTTVKKISRSKGTSRVSYSLVE</sequence>
<evidence type="ECO:0000313" key="6">
    <source>
        <dbReference type="Proteomes" id="UP000243797"/>
    </source>
</evidence>
<comment type="caution">
    <text evidence="5">The sequence shown here is derived from an EMBL/GenBank/DDBJ whole genome shotgun (WGS) entry which is preliminary data.</text>
</comment>
<dbReference type="Proteomes" id="UP000243797">
    <property type="component" value="Unassembled WGS sequence"/>
</dbReference>
<dbReference type="FunFam" id="3.30.980.10:FF:000008">
    <property type="entry name" value="Similar to alanyl-tRNA synthetase"/>
    <property type="match status" value="1"/>
</dbReference>
<dbReference type="EMBL" id="NKHZ01000082">
    <property type="protein sequence ID" value="PNS14713.1"/>
    <property type="molecule type" value="Genomic_DNA"/>
</dbReference>
<dbReference type="OrthoDB" id="288942at2759"/>
<evidence type="ECO:0000256" key="2">
    <source>
        <dbReference type="ARBA" id="ARBA00004496"/>
    </source>
</evidence>
<feature type="domain" description="Alanyl-transfer RNA synthetases family profile" evidence="4">
    <location>
        <begin position="1"/>
        <end position="249"/>
    </location>
</feature>
<dbReference type="Pfam" id="PF07973">
    <property type="entry name" value="tRNA_SAD"/>
    <property type="match status" value="1"/>
</dbReference>
<reference evidence="5 6" key="1">
    <citation type="submission" date="2017-06" db="EMBL/GenBank/DDBJ databases">
        <title>Draft genome sequence of a variant of Elsinoe murrayae.</title>
        <authorList>
            <person name="Cheng Q."/>
        </authorList>
    </citation>
    <scope>NUCLEOTIDE SEQUENCE [LARGE SCALE GENOMIC DNA]</scope>
    <source>
        <strain evidence="5 6">CQ-2017a</strain>
    </source>
</reference>
<evidence type="ECO:0000256" key="1">
    <source>
        <dbReference type="ARBA" id="ARBA00001947"/>
    </source>
</evidence>
<dbReference type="PANTHER" id="PTHR43462:SF2">
    <property type="entry name" value="THREONYL AND ALANYL TRNA SYNTHETASE SECOND ADDITIONAL DOMAIN-CONTAINING PROTEIN"/>
    <property type="match status" value="1"/>
</dbReference>
<accession>A0A2K1QIN3</accession>
<comment type="similarity">
    <text evidence="3">Belongs to the class-II aminoacyl-tRNA synthetase family. Alax-L subfamily.</text>
</comment>
<dbReference type="GO" id="GO:0004813">
    <property type="term" value="F:alanine-tRNA ligase activity"/>
    <property type="evidence" value="ECO:0007669"/>
    <property type="project" value="InterPro"/>
</dbReference>
<dbReference type="GO" id="GO:0006419">
    <property type="term" value="P:alanyl-tRNA aminoacylation"/>
    <property type="evidence" value="ECO:0007669"/>
    <property type="project" value="InterPro"/>
</dbReference>